<dbReference type="AlphaFoldDB" id="A0A0U5B4P7"/>
<dbReference type="KEGG" id="asoc:CB4_03531"/>
<evidence type="ECO:0000313" key="2">
    <source>
        <dbReference type="EMBL" id="BAU29344.1"/>
    </source>
</evidence>
<evidence type="ECO:0000313" key="3">
    <source>
        <dbReference type="Proteomes" id="UP000217696"/>
    </source>
</evidence>
<protein>
    <submittedName>
        <fullName evidence="2">Uncharacterized protein</fullName>
    </submittedName>
</protein>
<organism evidence="2 3">
    <name type="scientific">Aneurinibacillus soli</name>
    <dbReference type="NCBI Taxonomy" id="1500254"/>
    <lineage>
        <taxon>Bacteria</taxon>
        <taxon>Bacillati</taxon>
        <taxon>Bacillota</taxon>
        <taxon>Bacilli</taxon>
        <taxon>Bacillales</taxon>
        <taxon>Paenibacillaceae</taxon>
        <taxon>Aneurinibacillus group</taxon>
        <taxon>Aneurinibacillus</taxon>
    </lineage>
</organism>
<name>A0A0U5B4P7_9BACL</name>
<keyword evidence="3" id="KW-1185">Reference proteome</keyword>
<dbReference type="RefSeq" id="WP_096467029.1">
    <property type="nucleotide sequence ID" value="NZ_AP017312.1"/>
</dbReference>
<reference evidence="2 3" key="1">
    <citation type="submission" date="2015-12" db="EMBL/GenBank/DDBJ databases">
        <title>Genome sequence of Aneurinibacillus soli.</title>
        <authorList>
            <person name="Lee J.S."/>
            <person name="Lee K.C."/>
            <person name="Kim K.K."/>
            <person name="Lee B.W."/>
        </authorList>
    </citation>
    <scope>NUCLEOTIDE SEQUENCE [LARGE SCALE GENOMIC DNA]</scope>
    <source>
        <strain evidence="2 3">CB4</strain>
    </source>
</reference>
<feature type="compositionally biased region" description="Basic and acidic residues" evidence="1">
    <location>
        <begin position="59"/>
        <end position="77"/>
    </location>
</feature>
<feature type="region of interest" description="Disordered" evidence="1">
    <location>
        <begin position="49"/>
        <end position="77"/>
    </location>
</feature>
<dbReference type="EMBL" id="AP017312">
    <property type="protein sequence ID" value="BAU29344.1"/>
    <property type="molecule type" value="Genomic_DNA"/>
</dbReference>
<dbReference type="Proteomes" id="UP000217696">
    <property type="component" value="Chromosome"/>
</dbReference>
<proteinExistence type="predicted"/>
<gene>
    <name evidence="2" type="ORF">CB4_03531</name>
</gene>
<accession>A0A0U5B4P7</accession>
<dbReference type="OrthoDB" id="2680529at2"/>
<evidence type="ECO:0000256" key="1">
    <source>
        <dbReference type="SAM" id="MobiDB-lite"/>
    </source>
</evidence>
<sequence length="77" mass="8845">MEYAIIALLLVSIGLLVYSFYKEKDQVSQLEVKMENLSIQILQEIHQVQKSMKPQAGRKANETRRPKEGLKEQKEGA</sequence>